<feature type="region of interest" description="Disordered" evidence="1">
    <location>
        <begin position="68"/>
        <end position="90"/>
    </location>
</feature>
<dbReference type="Proteomes" id="UP000235388">
    <property type="component" value="Unassembled WGS sequence"/>
</dbReference>
<proteinExistence type="predicted"/>
<reference evidence="2 3" key="1">
    <citation type="submission" date="2017-11" db="EMBL/GenBank/DDBJ databases">
        <title>De novo assembly and phasing of dikaryotic genomes from two isolates of Puccinia coronata f. sp. avenae, the causal agent of oat crown rust.</title>
        <authorList>
            <person name="Miller M.E."/>
            <person name="Zhang Y."/>
            <person name="Omidvar V."/>
            <person name="Sperschneider J."/>
            <person name="Schwessinger B."/>
            <person name="Raley C."/>
            <person name="Palmer J.M."/>
            <person name="Garnica D."/>
            <person name="Upadhyaya N."/>
            <person name="Rathjen J."/>
            <person name="Taylor J.M."/>
            <person name="Park R.F."/>
            <person name="Dodds P.N."/>
            <person name="Hirsch C.D."/>
            <person name="Kianian S.F."/>
            <person name="Figueroa M."/>
        </authorList>
    </citation>
    <scope>NUCLEOTIDE SEQUENCE [LARGE SCALE GENOMIC DNA]</scope>
    <source>
        <strain evidence="2">12NC29</strain>
    </source>
</reference>
<keyword evidence="3" id="KW-1185">Reference proteome</keyword>
<evidence type="ECO:0000313" key="2">
    <source>
        <dbReference type="EMBL" id="PLW06107.1"/>
    </source>
</evidence>
<protein>
    <submittedName>
        <fullName evidence="2">Uncharacterized protein</fullName>
    </submittedName>
</protein>
<feature type="compositionally biased region" description="Basic and acidic residues" evidence="1">
    <location>
        <begin position="70"/>
        <end position="90"/>
    </location>
</feature>
<comment type="caution">
    <text evidence="2">The sequence shown here is derived from an EMBL/GenBank/DDBJ whole genome shotgun (WGS) entry which is preliminary data.</text>
</comment>
<dbReference type="AlphaFoldDB" id="A0A2N5RYN2"/>
<dbReference type="EMBL" id="PGCJ01001351">
    <property type="protein sequence ID" value="PLW06107.1"/>
    <property type="molecule type" value="Genomic_DNA"/>
</dbReference>
<evidence type="ECO:0000256" key="1">
    <source>
        <dbReference type="SAM" id="MobiDB-lite"/>
    </source>
</evidence>
<accession>A0A2N5RYN2</accession>
<sequence length="90" mass="9889">RLIGANLIFRLCGTRQGLKLDQSVTQTLRNHHLDASFWESVHGVCDCGAIPVLKPQLSSLLHSISVGAPADDHHHQAQPAPDDRYQESRG</sequence>
<name>A0A2N5RYN2_9BASI</name>
<evidence type="ECO:0000313" key="3">
    <source>
        <dbReference type="Proteomes" id="UP000235388"/>
    </source>
</evidence>
<feature type="non-terminal residue" evidence="2">
    <location>
        <position position="1"/>
    </location>
</feature>
<gene>
    <name evidence="2" type="ORF">PCANC_26094</name>
</gene>
<organism evidence="2 3">
    <name type="scientific">Puccinia coronata f. sp. avenae</name>
    <dbReference type="NCBI Taxonomy" id="200324"/>
    <lineage>
        <taxon>Eukaryota</taxon>
        <taxon>Fungi</taxon>
        <taxon>Dikarya</taxon>
        <taxon>Basidiomycota</taxon>
        <taxon>Pucciniomycotina</taxon>
        <taxon>Pucciniomycetes</taxon>
        <taxon>Pucciniales</taxon>
        <taxon>Pucciniaceae</taxon>
        <taxon>Puccinia</taxon>
    </lineage>
</organism>